<dbReference type="Proteomes" id="UP000821837">
    <property type="component" value="Unassembled WGS sequence"/>
</dbReference>
<evidence type="ECO:0000313" key="2">
    <source>
        <dbReference type="Proteomes" id="UP000821837"/>
    </source>
</evidence>
<dbReference type="EMBL" id="JABSTV010001248">
    <property type="protein sequence ID" value="KAH7969795.1"/>
    <property type="molecule type" value="Genomic_DNA"/>
</dbReference>
<reference evidence="1" key="2">
    <citation type="submission" date="2021-09" db="EMBL/GenBank/DDBJ databases">
        <authorList>
            <person name="Jia N."/>
            <person name="Wang J."/>
            <person name="Shi W."/>
            <person name="Du L."/>
            <person name="Sun Y."/>
            <person name="Zhan W."/>
            <person name="Jiang J."/>
            <person name="Wang Q."/>
            <person name="Zhang B."/>
            <person name="Ji P."/>
            <person name="Sakyi L.B."/>
            <person name="Cui X."/>
            <person name="Yuan T."/>
            <person name="Jiang B."/>
            <person name="Yang W."/>
            <person name="Lam T.T.-Y."/>
            <person name="Chang Q."/>
            <person name="Ding S."/>
            <person name="Wang X."/>
            <person name="Zhu J."/>
            <person name="Ruan X."/>
            <person name="Zhao L."/>
            <person name="Wei J."/>
            <person name="Que T."/>
            <person name="Du C."/>
            <person name="Cheng J."/>
            <person name="Dai P."/>
            <person name="Han X."/>
            <person name="Huang E."/>
            <person name="Gao Y."/>
            <person name="Liu J."/>
            <person name="Shao H."/>
            <person name="Ye R."/>
            <person name="Li L."/>
            <person name="Wei W."/>
            <person name="Wang X."/>
            <person name="Wang C."/>
            <person name="Huo Q."/>
            <person name="Li W."/>
            <person name="Guo W."/>
            <person name="Chen H."/>
            <person name="Chen S."/>
            <person name="Zhou L."/>
            <person name="Zhou L."/>
            <person name="Ni X."/>
            <person name="Tian J."/>
            <person name="Zhou Y."/>
            <person name="Sheng Y."/>
            <person name="Liu T."/>
            <person name="Pan Y."/>
            <person name="Xia L."/>
            <person name="Li J."/>
            <person name="Zhao F."/>
            <person name="Cao W."/>
        </authorList>
    </citation>
    <scope>NUCLEOTIDE SEQUENCE</scope>
    <source>
        <strain evidence="1">Rsan-2018</strain>
        <tissue evidence="1">Larvae</tissue>
    </source>
</reference>
<organism evidence="1 2">
    <name type="scientific">Rhipicephalus sanguineus</name>
    <name type="common">Brown dog tick</name>
    <name type="synonym">Ixodes sanguineus</name>
    <dbReference type="NCBI Taxonomy" id="34632"/>
    <lineage>
        <taxon>Eukaryota</taxon>
        <taxon>Metazoa</taxon>
        <taxon>Ecdysozoa</taxon>
        <taxon>Arthropoda</taxon>
        <taxon>Chelicerata</taxon>
        <taxon>Arachnida</taxon>
        <taxon>Acari</taxon>
        <taxon>Parasitiformes</taxon>
        <taxon>Ixodida</taxon>
        <taxon>Ixodoidea</taxon>
        <taxon>Ixodidae</taxon>
        <taxon>Rhipicephalinae</taxon>
        <taxon>Rhipicephalus</taxon>
        <taxon>Rhipicephalus</taxon>
    </lineage>
</organism>
<dbReference type="AlphaFoldDB" id="A0A9D4T372"/>
<proteinExistence type="predicted"/>
<keyword evidence="2" id="KW-1185">Reference proteome</keyword>
<reference evidence="1" key="1">
    <citation type="journal article" date="2020" name="Cell">
        <title>Large-Scale Comparative Analyses of Tick Genomes Elucidate Their Genetic Diversity and Vector Capacities.</title>
        <authorList>
            <consortium name="Tick Genome and Microbiome Consortium (TIGMIC)"/>
            <person name="Jia N."/>
            <person name="Wang J."/>
            <person name="Shi W."/>
            <person name="Du L."/>
            <person name="Sun Y."/>
            <person name="Zhan W."/>
            <person name="Jiang J.F."/>
            <person name="Wang Q."/>
            <person name="Zhang B."/>
            <person name="Ji P."/>
            <person name="Bell-Sakyi L."/>
            <person name="Cui X.M."/>
            <person name="Yuan T.T."/>
            <person name="Jiang B.G."/>
            <person name="Yang W.F."/>
            <person name="Lam T.T."/>
            <person name="Chang Q.C."/>
            <person name="Ding S.J."/>
            <person name="Wang X.J."/>
            <person name="Zhu J.G."/>
            <person name="Ruan X.D."/>
            <person name="Zhao L."/>
            <person name="Wei J.T."/>
            <person name="Ye R.Z."/>
            <person name="Que T.C."/>
            <person name="Du C.H."/>
            <person name="Zhou Y.H."/>
            <person name="Cheng J.X."/>
            <person name="Dai P.F."/>
            <person name="Guo W.B."/>
            <person name="Han X.H."/>
            <person name="Huang E.J."/>
            <person name="Li L.F."/>
            <person name="Wei W."/>
            <person name="Gao Y.C."/>
            <person name="Liu J.Z."/>
            <person name="Shao H.Z."/>
            <person name="Wang X."/>
            <person name="Wang C.C."/>
            <person name="Yang T.C."/>
            <person name="Huo Q.B."/>
            <person name="Li W."/>
            <person name="Chen H.Y."/>
            <person name="Chen S.E."/>
            <person name="Zhou L.G."/>
            <person name="Ni X.B."/>
            <person name="Tian J.H."/>
            <person name="Sheng Y."/>
            <person name="Liu T."/>
            <person name="Pan Y.S."/>
            <person name="Xia L.Y."/>
            <person name="Li J."/>
            <person name="Zhao F."/>
            <person name="Cao W.C."/>
        </authorList>
    </citation>
    <scope>NUCLEOTIDE SEQUENCE</scope>
    <source>
        <strain evidence="1">Rsan-2018</strain>
    </source>
</reference>
<name>A0A9D4T372_RHISA</name>
<comment type="caution">
    <text evidence="1">The sequence shown here is derived from an EMBL/GenBank/DDBJ whole genome shotgun (WGS) entry which is preliminary data.</text>
</comment>
<evidence type="ECO:0008006" key="3">
    <source>
        <dbReference type="Google" id="ProtNLM"/>
    </source>
</evidence>
<sequence>MRQLTALQTTTPAHHPSTAVTDFVCTADVGRLLVARYVRERHPDPRVAAGKLPRRLPLRGLSRADRGTLLRLRIGCHRAAERMHRLSGRGSPYCVDCGDMETLEHLLLRCPAFDADRAALLDVYGRLGLPRCTTSELLFPECRREHIKRALSALLDLITGTALRARLGGVVQPARIGADGRPHPIEHVLELQEDRDLTASESD</sequence>
<dbReference type="VEuPathDB" id="VectorBase:RSAN_054415"/>
<gene>
    <name evidence="1" type="ORF">HPB52_021953</name>
</gene>
<evidence type="ECO:0000313" key="1">
    <source>
        <dbReference type="EMBL" id="KAH7969795.1"/>
    </source>
</evidence>
<accession>A0A9D4T372</accession>
<protein>
    <recommendedName>
        <fullName evidence="3">Tick transposon</fullName>
    </recommendedName>
</protein>